<dbReference type="PANTHER" id="PTHR11346:SF147">
    <property type="entry name" value="GALECTIN"/>
    <property type="match status" value="1"/>
</dbReference>
<dbReference type="InterPro" id="IPR001079">
    <property type="entry name" value="Galectin_CRD"/>
</dbReference>
<dbReference type="Proteomes" id="UP000596742">
    <property type="component" value="Unassembled WGS sequence"/>
</dbReference>
<dbReference type="GO" id="GO:0030246">
    <property type="term" value="F:carbohydrate binding"/>
    <property type="evidence" value="ECO:0007669"/>
    <property type="project" value="UniProtKB-UniRule"/>
</dbReference>
<dbReference type="InterPro" id="IPR013320">
    <property type="entry name" value="ConA-like_dom_sf"/>
</dbReference>
<organism evidence="4 5">
    <name type="scientific">Mytilus galloprovincialis</name>
    <name type="common">Mediterranean mussel</name>
    <dbReference type="NCBI Taxonomy" id="29158"/>
    <lineage>
        <taxon>Eukaryota</taxon>
        <taxon>Metazoa</taxon>
        <taxon>Spiralia</taxon>
        <taxon>Lophotrochozoa</taxon>
        <taxon>Mollusca</taxon>
        <taxon>Bivalvia</taxon>
        <taxon>Autobranchia</taxon>
        <taxon>Pteriomorphia</taxon>
        <taxon>Mytilida</taxon>
        <taxon>Mytiloidea</taxon>
        <taxon>Mytilidae</taxon>
        <taxon>Mytilinae</taxon>
        <taxon>Mytilus</taxon>
    </lineage>
</organism>
<evidence type="ECO:0000313" key="4">
    <source>
        <dbReference type="EMBL" id="VDI02527.1"/>
    </source>
</evidence>
<dbReference type="SUPFAM" id="SSF49899">
    <property type="entry name" value="Concanavalin A-like lectins/glucanases"/>
    <property type="match status" value="1"/>
</dbReference>
<keyword evidence="5" id="KW-1185">Reference proteome</keyword>
<protein>
    <recommendedName>
        <fullName evidence="2">Galectin</fullName>
    </recommendedName>
</protein>
<dbReference type="Pfam" id="PF00337">
    <property type="entry name" value="Gal-bind_lectin"/>
    <property type="match status" value="1"/>
</dbReference>
<dbReference type="OrthoDB" id="6164578at2759"/>
<dbReference type="Gene3D" id="2.60.120.200">
    <property type="match status" value="1"/>
</dbReference>
<gene>
    <name evidence="4" type="ORF">MGAL_10B030556</name>
</gene>
<accession>A0A8B6CCR5</accession>
<dbReference type="PANTHER" id="PTHR11346">
    <property type="entry name" value="GALECTIN"/>
    <property type="match status" value="1"/>
</dbReference>
<name>A0A8B6CCR5_MYTGA</name>
<keyword evidence="1 2" id="KW-0430">Lectin</keyword>
<evidence type="ECO:0000256" key="1">
    <source>
        <dbReference type="ARBA" id="ARBA00022734"/>
    </source>
</evidence>
<evidence type="ECO:0000313" key="5">
    <source>
        <dbReference type="Proteomes" id="UP000596742"/>
    </source>
</evidence>
<dbReference type="EMBL" id="UYJE01001482">
    <property type="protein sequence ID" value="VDI02527.1"/>
    <property type="molecule type" value="Genomic_DNA"/>
</dbReference>
<sequence length="141" mass="16251">MHYIDLSQAKKKLEVGKTVSFKISCDDKTLRKVPGGFAVNFQAHYDDYANIALHFNPREKSSKVVVNTRINKKWEAELHIEDDMVGHVYFGSPFELKINVNENNHVLIYVNGKFKTGYFCKIDITTAKYLCFPEGVRIMDD</sequence>
<proteinExistence type="predicted"/>
<dbReference type="InterPro" id="IPR044156">
    <property type="entry name" value="Galectin-like"/>
</dbReference>
<comment type="caution">
    <text evidence="4">The sequence shown here is derived from an EMBL/GenBank/DDBJ whole genome shotgun (WGS) entry which is preliminary data.</text>
</comment>
<evidence type="ECO:0000256" key="2">
    <source>
        <dbReference type="RuleBase" id="RU102079"/>
    </source>
</evidence>
<reference evidence="4" key="1">
    <citation type="submission" date="2018-11" db="EMBL/GenBank/DDBJ databases">
        <authorList>
            <person name="Alioto T."/>
            <person name="Alioto T."/>
        </authorList>
    </citation>
    <scope>NUCLEOTIDE SEQUENCE</scope>
</reference>
<evidence type="ECO:0000259" key="3">
    <source>
        <dbReference type="PROSITE" id="PS51304"/>
    </source>
</evidence>
<feature type="domain" description="Galectin" evidence="3">
    <location>
        <begin position="5"/>
        <end position="141"/>
    </location>
</feature>
<dbReference type="AlphaFoldDB" id="A0A8B6CCR5"/>
<dbReference type="PROSITE" id="PS51304">
    <property type="entry name" value="GALECTIN"/>
    <property type="match status" value="1"/>
</dbReference>
<dbReference type="SMART" id="SM00908">
    <property type="entry name" value="Gal-bind_lectin"/>
    <property type="match status" value="1"/>
</dbReference>